<evidence type="ECO:0000256" key="2">
    <source>
        <dbReference type="PROSITE-ProRule" id="PRU00169"/>
    </source>
</evidence>
<evidence type="ECO:0000259" key="3">
    <source>
        <dbReference type="PROSITE" id="PS50043"/>
    </source>
</evidence>
<dbReference type="SMART" id="SM00421">
    <property type="entry name" value="HTH_LUXR"/>
    <property type="match status" value="1"/>
</dbReference>
<dbReference type="CDD" id="cd01948">
    <property type="entry name" value="EAL"/>
    <property type="match status" value="1"/>
</dbReference>
<dbReference type="InterPro" id="IPR001633">
    <property type="entry name" value="EAL_dom"/>
</dbReference>
<dbReference type="SUPFAM" id="SSF46894">
    <property type="entry name" value="C-terminal effector domain of the bipartite response regulators"/>
    <property type="match status" value="1"/>
</dbReference>
<dbReference type="EMBL" id="CP090615">
    <property type="protein sequence ID" value="UTT86154.1"/>
    <property type="molecule type" value="Genomic_DNA"/>
</dbReference>
<feature type="domain" description="HTH luxR-type" evidence="3">
    <location>
        <begin position="524"/>
        <end position="589"/>
    </location>
</feature>
<dbReference type="SUPFAM" id="SSF141868">
    <property type="entry name" value="EAL domain-like"/>
    <property type="match status" value="1"/>
</dbReference>
<dbReference type="InterPro" id="IPR011006">
    <property type="entry name" value="CheY-like_superfamily"/>
</dbReference>
<dbReference type="SUPFAM" id="SSF52172">
    <property type="entry name" value="CheY-like"/>
    <property type="match status" value="2"/>
</dbReference>
<feature type="domain" description="Response regulatory" evidence="4">
    <location>
        <begin position="396"/>
        <end position="511"/>
    </location>
</feature>
<dbReference type="SMART" id="SM00448">
    <property type="entry name" value="REC"/>
    <property type="match status" value="2"/>
</dbReference>
<dbReference type="PANTHER" id="PTHR33121:SF71">
    <property type="entry name" value="OXYGEN SENSOR PROTEIN DOSP"/>
    <property type="match status" value="1"/>
</dbReference>
<evidence type="ECO:0000259" key="4">
    <source>
        <dbReference type="PROSITE" id="PS50110"/>
    </source>
</evidence>
<feature type="domain" description="EAL" evidence="5">
    <location>
        <begin position="137"/>
        <end position="387"/>
    </location>
</feature>
<evidence type="ECO:0000313" key="7">
    <source>
        <dbReference type="Proteomes" id="UP001059120"/>
    </source>
</evidence>
<dbReference type="RefSeq" id="WP_255231957.1">
    <property type="nucleotide sequence ID" value="NZ_CP090615.1"/>
</dbReference>
<dbReference type="CDD" id="cd06170">
    <property type="entry name" value="LuxR_C_like"/>
    <property type="match status" value="1"/>
</dbReference>
<feature type="domain" description="Response regulatory" evidence="4">
    <location>
        <begin position="2"/>
        <end position="122"/>
    </location>
</feature>
<organism evidence="6 7">
    <name type="scientific">Vibrio pelagius</name>
    <dbReference type="NCBI Taxonomy" id="28169"/>
    <lineage>
        <taxon>Bacteria</taxon>
        <taxon>Pseudomonadati</taxon>
        <taxon>Pseudomonadota</taxon>
        <taxon>Gammaproteobacteria</taxon>
        <taxon>Vibrionales</taxon>
        <taxon>Vibrionaceae</taxon>
        <taxon>Vibrio</taxon>
    </lineage>
</organism>
<dbReference type="InterPro" id="IPR000792">
    <property type="entry name" value="Tscrpt_reg_LuxR_C"/>
</dbReference>
<feature type="modified residue" description="4-aspartylphosphate" evidence="2">
    <location>
        <position position="52"/>
    </location>
</feature>
<sequence>MKLLLVEDDSIQSKKLEIDLSNLGCNEIYICDTCESAIACCEEVLFDYIFCDIQLPDKDGIYFLSQIADNQHEANIIITSASSKQVLKLVEQVSSLLKFQSVSRIDKPYNVEQLKSVINRVKEQQKSTPTRNVTNPLVFTESEVMEAIQQGNIFVHYQPQVDISTRKIAGFEALARWDHAIYGVLSAGQFVDVIQSKQTYVSLFRTVLDKSLLGAVAFPDTVTISINITSHDLEWNGLYDEILTKCHEHKFAFHRLTLELTESHLYQTDVASLLTLSRLKLLGIKLAIDDLGSGYSSLLKLTQLPFDELKIDRGLIVDVEHDPKKRIVVQLLFNIADKLNLACVVEGIENEPTLELLRSIGNFRSQGYLTGKPQSLNKISSSLTNHYPGDVNLPIHCLIVDEQPMVGEALNRAFSNEEQVHSVSSVISIPQALNYIRDRSCNLILIDIELRNDSEFDMTKVITSSGFHGKVIFMTSNRQRYIPLSSIENELHILNKNNELDLFVHKALDIFNGVNAGENEQSNLLKIAQLLSRREAQVLDLLMTGKSNKIIARSLNISEKTVSTYKSRILEKLELDHMSDIYRVNLKMQA</sequence>
<feature type="modified residue" description="4-aspartylphosphate" evidence="2">
    <location>
        <position position="447"/>
    </location>
</feature>
<reference evidence="6" key="1">
    <citation type="submission" date="2022-01" db="EMBL/GenBank/DDBJ databases">
        <title>Alginate degradation mechanism of Vibrio pelagius WXL662.</title>
        <authorList>
            <person name="He X."/>
        </authorList>
    </citation>
    <scope>NUCLEOTIDE SEQUENCE</scope>
    <source>
        <strain evidence="6">WXL662</strain>
    </source>
</reference>
<evidence type="ECO:0000259" key="5">
    <source>
        <dbReference type="PROSITE" id="PS50883"/>
    </source>
</evidence>
<dbReference type="SMART" id="SM00052">
    <property type="entry name" value="EAL"/>
    <property type="match status" value="1"/>
</dbReference>
<dbReference type="PROSITE" id="PS50043">
    <property type="entry name" value="HTH_LUXR_2"/>
    <property type="match status" value="1"/>
</dbReference>
<dbReference type="Pfam" id="PF00196">
    <property type="entry name" value="GerE"/>
    <property type="match status" value="1"/>
</dbReference>
<dbReference type="Pfam" id="PF00072">
    <property type="entry name" value="Response_reg"/>
    <property type="match status" value="2"/>
</dbReference>
<dbReference type="PROSITE" id="PS50110">
    <property type="entry name" value="RESPONSE_REGULATORY"/>
    <property type="match status" value="2"/>
</dbReference>
<protein>
    <submittedName>
        <fullName evidence="6">EAL domain-containing protein</fullName>
    </submittedName>
</protein>
<dbReference type="Proteomes" id="UP001059120">
    <property type="component" value="Chromosome 2"/>
</dbReference>
<accession>A0ABY5G7J4</accession>
<dbReference type="Gene3D" id="1.10.10.10">
    <property type="entry name" value="Winged helix-like DNA-binding domain superfamily/Winged helix DNA-binding domain"/>
    <property type="match status" value="1"/>
</dbReference>
<name>A0ABY5G7J4_VIBPE</name>
<keyword evidence="7" id="KW-1185">Reference proteome</keyword>
<evidence type="ECO:0000256" key="1">
    <source>
        <dbReference type="ARBA" id="ARBA00023125"/>
    </source>
</evidence>
<proteinExistence type="predicted"/>
<dbReference type="PRINTS" id="PR00038">
    <property type="entry name" value="HTHLUXR"/>
</dbReference>
<dbReference type="InterPro" id="IPR050706">
    <property type="entry name" value="Cyclic-di-GMP_PDE-like"/>
</dbReference>
<dbReference type="InterPro" id="IPR035919">
    <property type="entry name" value="EAL_sf"/>
</dbReference>
<dbReference type="PROSITE" id="PS00622">
    <property type="entry name" value="HTH_LUXR_1"/>
    <property type="match status" value="1"/>
</dbReference>
<dbReference type="InterPro" id="IPR016032">
    <property type="entry name" value="Sig_transdc_resp-reg_C-effctor"/>
</dbReference>
<dbReference type="InterPro" id="IPR001789">
    <property type="entry name" value="Sig_transdc_resp-reg_receiver"/>
</dbReference>
<gene>
    <name evidence="6" type="ORF">LZI70_17485</name>
</gene>
<keyword evidence="2" id="KW-0597">Phosphoprotein</keyword>
<dbReference type="InterPro" id="IPR036388">
    <property type="entry name" value="WH-like_DNA-bd_sf"/>
</dbReference>
<dbReference type="CDD" id="cd00156">
    <property type="entry name" value="REC"/>
    <property type="match status" value="1"/>
</dbReference>
<dbReference type="PROSITE" id="PS50883">
    <property type="entry name" value="EAL"/>
    <property type="match status" value="1"/>
</dbReference>
<dbReference type="Gene3D" id="3.40.50.2300">
    <property type="match status" value="2"/>
</dbReference>
<keyword evidence="1" id="KW-0238">DNA-binding</keyword>
<evidence type="ECO:0000313" key="6">
    <source>
        <dbReference type="EMBL" id="UTT86154.1"/>
    </source>
</evidence>
<dbReference type="Gene3D" id="3.20.20.450">
    <property type="entry name" value="EAL domain"/>
    <property type="match status" value="1"/>
</dbReference>
<dbReference type="PANTHER" id="PTHR33121">
    <property type="entry name" value="CYCLIC DI-GMP PHOSPHODIESTERASE PDEF"/>
    <property type="match status" value="1"/>
</dbReference>
<dbReference type="Pfam" id="PF00563">
    <property type="entry name" value="EAL"/>
    <property type="match status" value="1"/>
</dbReference>